<protein>
    <recommendedName>
        <fullName evidence="2">CHASE2 domain-containing protein</fullName>
    </recommendedName>
</protein>
<feature type="transmembrane region" description="Helical" evidence="1">
    <location>
        <begin position="12"/>
        <end position="32"/>
    </location>
</feature>
<keyword evidence="1" id="KW-1133">Transmembrane helix</keyword>
<name>A0A383B1R5_9ZZZZ</name>
<dbReference type="EMBL" id="UINC01196763">
    <property type="protein sequence ID" value="SVE13912.1"/>
    <property type="molecule type" value="Genomic_DNA"/>
</dbReference>
<proteinExistence type="predicted"/>
<dbReference type="Pfam" id="PF05226">
    <property type="entry name" value="CHASE2"/>
    <property type="match status" value="1"/>
</dbReference>
<keyword evidence="1" id="KW-0812">Transmembrane</keyword>
<dbReference type="AlphaFoldDB" id="A0A383B1R5"/>
<evidence type="ECO:0000313" key="3">
    <source>
        <dbReference type="EMBL" id="SVE13912.1"/>
    </source>
</evidence>
<gene>
    <name evidence="3" type="ORF">METZ01_LOCUS466766</name>
</gene>
<evidence type="ECO:0000256" key="1">
    <source>
        <dbReference type="SAM" id="Phobius"/>
    </source>
</evidence>
<accession>A0A383B1R5</accession>
<keyword evidence="1" id="KW-0472">Membrane</keyword>
<reference evidence="3" key="1">
    <citation type="submission" date="2018-05" db="EMBL/GenBank/DDBJ databases">
        <authorList>
            <person name="Lanie J.A."/>
            <person name="Ng W.-L."/>
            <person name="Kazmierczak K.M."/>
            <person name="Andrzejewski T.M."/>
            <person name="Davidsen T.M."/>
            <person name="Wayne K.J."/>
            <person name="Tettelin H."/>
            <person name="Glass J.I."/>
            <person name="Rusch D."/>
            <person name="Podicherti R."/>
            <person name="Tsui H.-C.T."/>
            <person name="Winkler M.E."/>
        </authorList>
    </citation>
    <scope>NUCLEOTIDE SEQUENCE</scope>
</reference>
<feature type="domain" description="CHASE2" evidence="2">
    <location>
        <begin position="17"/>
        <end position="126"/>
    </location>
</feature>
<sequence>MHGDIGEMKKWIISLAIILILCGIRFTDPWFLDMVRMKALDQHQRNQTQESLSNLVTVEINNETLSKKGQWPWDRNALSVEIIKLYQKGAGLVVLPILFADEDRFGKDAVLARTLKRTPTIIGQIPTNDEVNTAVVRGVSAVGKPWKGWVYQYPGALGPIPELAENANA</sequence>
<dbReference type="InterPro" id="IPR007890">
    <property type="entry name" value="CHASE2"/>
</dbReference>
<organism evidence="3">
    <name type="scientific">marine metagenome</name>
    <dbReference type="NCBI Taxonomy" id="408172"/>
    <lineage>
        <taxon>unclassified sequences</taxon>
        <taxon>metagenomes</taxon>
        <taxon>ecological metagenomes</taxon>
    </lineage>
</organism>
<evidence type="ECO:0000259" key="2">
    <source>
        <dbReference type="Pfam" id="PF05226"/>
    </source>
</evidence>
<feature type="non-terminal residue" evidence="3">
    <location>
        <position position="169"/>
    </location>
</feature>